<gene>
    <name evidence="1" type="ORF">O1G22_23605</name>
</gene>
<protein>
    <submittedName>
        <fullName evidence="1">Uncharacterized protein</fullName>
    </submittedName>
</protein>
<reference evidence="1 2" key="1">
    <citation type="submission" date="2022-12" db="EMBL/GenBank/DDBJ databases">
        <authorList>
            <person name="Mo P."/>
        </authorList>
    </citation>
    <scope>NUCLEOTIDE SEQUENCE [LARGE SCALE GENOMIC DNA]</scope>
    <source>
        <strain evidence="1 2">HUAS 2-6</strain>
    </source>
</reference>
<proteinExistence type="predicted"/>
<organism evidence="1 2">
    <name type="scientific">Streptomyces camelliae</name>
    <dbReference type="NCBI Taxonomy" id="3004093"/>
    <lineage>
        <taxon>Bacteria</taxon>
        <taxon>Bacillati</taxon>
        <taxon>Actinomycetota</taxon>
        <taxon>Actinomycetes</taxon>
        <taxon>Kitasatosporales</taxon>
        <taxon>Streptomycetaceae</taxon>
        <taxon>Streptomyces</taxon>
    </lineage>
</organism>
<dbReference type="Proteomes" id="UP001212326">
    <property type="component" value="Chromosome"/>
</dbReference>
<evidence type="ECO:0000313" key="1">
    <source>
        <dbReference type="EMBL" id="WBO65587.1"/>
    </source>
</evidence>
<evidence type="ECO:0000313" key="2">
    <source>
        <dbReference type="Proteomes" id="UP001212326"/>
    </source>
</evidence>
<sequence length="98" mass="9732">MSASRLRSLGVDPATGKETYAVTRPGGCLDALADAHALTSAATLLAVVGAVLDADNASDAELAAFVPPLHMALGECVGVIAESTVTSGSTPPSRTARP</sequence>
<accession>A0ABY7P5C7</accession>
<dbReference type="EMBL" id="CP115300">
    <property type="protein sequence ID" value="WBO65587.1"/>
    <property type="molecule type" value="Genomic_DNA"/>
</dbReference>
<name>A0ABY7P5C7_9ACTN</name>
<keyword evidence="2" id="KW-1185">Reference proteome</keyword>
<dbReference type="RefSeq" id="WP_270083133.1">
    <property type="nucleotide sequence ID" value="NZ_CP115300.1"/>
</dbReference>